<keyword evidence="3" id="KW-1185">Reference proteome</keyword>
<reference evidence="2 3" key="1">
    <citation type="journal article" date="2019" name="Int. J. Syst. Evol. Microbiol.">
        <title>The Global Catalogue of Microorganisms (GCM) 10K type strain sequencing project: providing services to taxonomists for standard genome sequencing and annotation.</title>
        <authorList>
            <consortium name="The Broad Institute Genomics Platform"/>
            <consortium name="The Broad Institute Genome Sequencing Center for Infectious Disease"/>
            <person name="Wu L."/>
            <person name="Ma J."/>
        </authorList>
    </citation>
    <scope>NUCLEOTIDE SEQUENCE [LARGE SCALE GENOMIC DNA]</scope>
    <source>
        <strain evidence="2 3">JCM 9731</strain>
    </source>
</reference>
<comment type="caution">
    <text evidence="2">The sequence shown here is derived from an EMBL/GenBank/DDBJ whole genome shotgun (WGS) entry which is preliminary data.</text>
</comment>
<keyword evidence="1" id="KW-0812">Transmembrane</keyword>
<dbReference type="EMBL" id="BAAADJ010000061">
    <property type="protein sequence ID" value="GAA0343097.1"/>
    <property type="molecule type" value="Genomic_DNA"/>
</dbReference>
<evidence type="ECO:0008006" key="4">
    <source>
        <dbReference type="Google" id="ProtNLM"/>
    </source>
</evidence>
<evidence type="ECO:0000256" key="1">
    <source>
        <dbReference type="SAM" id="Phobius"/>
    </source>
</evidence>
<keyword evidence="1" id="KW-1133">Transmembrane helix</keyword>
<evidence type="ECO:0000313" key="2">
    <source>
        <dbReference type="EMBL" id="GAA0343097.1"/>
    </source>
</evidence>
<gene>
    <name evidence="2" type="ORF">GCM10008967_36970</name>
</gene>
<proteinExistence type="predicted"/>
<keyword evidence="1" id="KW-0472">Membrane</keyword>
<dbReference type="RefSeq" id="WP_343802462.1">
    <property type="nucleotide sequence ID" value="NZ_BAAADJ010000061.1"/>
</dbReference>
<feature type="transmembrane region" description="Helical" evidence="1">
    <location>
        <begin position="12"/>
        <end position="30"/>
    </location>
</feature>
<accession>A0ABN0WPF3</accession>
<organism evidence="2 3">
    <name type="scientific">Bacillus carboniphilus</name>
    <dbReference type="NCBI Taxonomy" id="86663"/>
    <lineage>
        <taxon>Bacteria</taxon>
        <taxon>Bacillati</taxon>
        <taxon>Bacillota</taxon>
        <taxon>Bacilli</taxon>
        <taxon>Bacillales</taxon>
        <taxon>Bacillaceae</taxon>
        <taxon>Bacillus</taxon>
    </lineage>
</organism>
<name>A0ABN0WPF3_9BACI</name>
<evidence type="ECO:0000313" key="3">
    <source>
        <dbReference type="Proteomes" id="UP001500782"/>
    </source>
</evidence>
<dbReference type="Proteomes" id="UP001500782">
    <property type="component" value="Unassembled WGS sequence"/>
</dbReference>
<protein>
    <recommendedName>
        <fullName evidence="4">Sporulation protein</fullName>
    </recommendedName>
</protein>
<sequence>MKMFHKHKKQIFFIILIISISSIFLNFYQFNRIRDYQSAKGADYLTTARTLYHQLSNNYVDYWEKVVTEDESASNSLSFHLGKYERFKWQLNQGGGLVFSLLRNELSVLGRQLGKLDGQVKLGNDVKELKNSMETRRSFIIDTLTHIEAQLGEDTRKWYVQLSDFDSETSQWFWKRFKEYEEKMYLTQSRGD</sequence>